<dbReference type="InterPro" id="IPR010619">
    <property type="entry name" value="ThrE-like_N"/>
</dbReference>
<dbReference type="Proteomes" id="UP000185628">
    <property type="component" value="Unassembled WGS sequence"/>
</dbReference>
<feature type="transmembrane region" description="Helical" evidence="7">
    <location>
        <begin position="233"/>
        <end position="255"/>
    </location>
</feature>
<keyword evidence="4 7" id="KW-1133">Transmembrane helix</keyword>
<dbReference type="RefSeq" id="WP_073717316.1">
    <property type="nucleotide sequence ID" value="NZ_MQVR01000077.1"/>
</dbReference>
<dbReference type="EMBL" id="MQVR01000077">
    <property type="protein sequence ID" value="OKL53212.1"/>
    <property type="molecule type" value="Genomic_DNA"/>
</dbReference>
<evidence type="ECO:0000256" key="2">
    <source>
        <dbReference type="ARBA" id="ARBA00022475"/>
    </source>
</evidence>
<keyword evidence="3 7" id="KW-0812">Transmembrane</keyword>
<feature type="transmembrane region" description="Helical" evidence="7">
    <location>
        <begin position="316"/>
        <end position="335"/>
    </location>
</feature>
<organism evidence="9 10">
    <name type="scientific">Bowdeniella nasicola</name>
    <dbReference type="NCBI Taxonomy" id="208480"/>
    <lineage>
        <taxon>Bacteria</taxon>
        <taxon>Bacillati</taxon>
        <taxon>Actinomycetota</taxon>
        <taxon>Actinomycetes</taxon>
        <taxon>Actinomycetales</taxon>
        <taxon>Actinomycetaceae</taxon>
        <taxon>Bowdeniella</taxon>
    </lineage>
</organism>
<proteinExistence type="inferred from homology"/>
<evidence type="ECO:0000256" key="6">
    <source>
        <dbReference type="ARBA" id="ARBA00034125"/>
    </source>
</evidence>
<dbReference type="OrthoDB" id="235893at2"/>
<sequence length="413" mass="43158">MHHEMGNDDAPTTQFLLRLARLLLGGGLSARETEAEVIATGRALGYPETQVGAFSTGVFVSLSPDMPPQFSAAKSYIRFDQLSDFLTITAELRAGTLDFDTARARLTTAAERKPAWPYFVANLGSIPVGVGLILLLCPAWPNIIVGLIASLVIAGLSTLAGRIKAVAEILPVLAAFTVSYPILLAADTGWLDYPFRTIVAVLAILFPGSVVVTGIADVVAGHSSAGTARLSSALMQFLLFFAGIWLAVVAAHWSLRDLLDIAAPAAPFGIKLLGIFLATLGLMLFCYCPFTHAISIIALSTAAGAIQVYLGTEFSPALGGLVAAILSSVGAQLLAHAPKGPPWHVTYLPAFMIVAPGSFAFLTASQLSGYSASPLVTALSALVGVAIGTLLGGAVKELEFSKTLARGVRRRRA</sequence>
<evidence type="ECO:0000256" key="5">
    <source>
        <dbReference type="ARBA" id="ARBA00023136"/>
    </source>
</evidence>
<evidence type="ECO:0000256" key="1">
    <source>
        <dbReference type="ARBA" id="ARBA00004651"/>
    </source>
</evidence>
<evidence type="ECO:0000313" key="10">
    <source>
        <dbReference type="Proteomes" id="UP000185628"/>
    </source>
</evidence>
<dbReference type="AlphaFoldDB" id="A0A1Q5Q0J9"/>
<accession>A0A1Q5Q0J9</accession>
<evidence type="ECO:0000256" key="4">
    <source>
        <dbReference type="ARBA" id="ARBA00022989"/>
    </source>
</evidence>
<gene>
    <name evidence="9" type="ORF">BSZ39_10655</name>
</gene>
<evidence type="ECO:0000259" key="8">
    <source>
        <dbReference type="Pfam" id="PF06738"/>
    </source>
</evidence>
<dbReference type="PANTHER" id="PTHR34390:SF2">
    <property type="entry name" value="SUCCINATE TRANSPORTER SUBUNIT YJJP-RELATED"/>
    <property type="match status" value="1"/>
</dbReference>
<dbReference type="Pfam" id="PF06738">
    <property type="entry name" value="ThrE"/>
    <property type="match status" value="1"/>
</dbReference>
<name>A0A1Q5Q0J9_9ACTO</name>
<dbReference type="PANTHER" id="PTHR34390">
    <property type="entry name" value="UPF0442 PROTEIN YJJB-RELATED"/>
    <property type="match status" value="1"/>
</dbReference>
<feature type="domain" description="Threonine/serine exporter-like N-terminal" evidence="8">
    <location>
        <begin position="15"/>
        <end position="248"/>
    </location>
</feature>
<feature type="transmembrane region" description="Helical" evidence="7">
    <location>
        <begin position="198"/>
        <end position="221"/>
    </location>
</feature>
<keyword evidence="2" id="KW-1003">Cell membrane</keyword>
<feature type="transmembrane region" description="Helical" evidence="7">
    <location>
        <begin position="261"/>
        <end position="286"/>
    </location>
</feature>
<evidence type="ECO:0000256" key="7">
    <source>
        <dbReference type="SAM" id="Phobius"/>
    </source>
</evidence>
<evidence type="ECO:0000313" key="9">
    <source>
        <dbReference type="EMBL" id="OKL53212.1"/>
    </source>
</evidence>
<comment type="subcellular location">
    <subcellularLocation>
        <location evidence="1">Cell membrane</location>
        <topology evidence="1">Multi-pass membrane protein</topology>
    </subcellularLocation>
</comment>
<protein>
    <recommendedName>
        <fullName evidence="8">Threonine/serine exporter-like N-terminal domain-containing protein</fullName>
    </recommendedName>
</protein>
<feature type="transmembrane region" description="Helical" evidence="7">
    <location>
        <begin position="347"/>
        <end position="369"/>
    </location>
</feature>
<feature type="transmembrane region" description="Helical" evidence="7">
    <location>
        <begin position="142"/>
        <end position="159"/>
    </location>
</feature>
<feature type="transmembrane region" description="Helical" evidence="7">
    <location>
        <begin position="293"/>
        <end position="310"/>
    </location>
</feature>
<feature type="transmembrane region" description="Helical" evidence="7">
    <location>
        <begin position="375"/>
        <end position="395"/>
    </location>
</feature>
<dbReference type="GO" id="GO:0015744">
    <property type="term" value="P:succinate transport"/>
    <property type="evidence" value="ECO:0007669"/>
    <property type="project" value="TreeGrafter"/>
</dbReference>
<comment type="similarity">
    <text evidence="6">Belongs to the ThrE exporter (TC 2.A.79) family.</text>
</comment>
<reference evidence="10" key="1">
    <citation type="submission" date="2016-12" db="EMBL/GenBank/DDBJ databases">
        <authorList>
            <person name="Meng X."/>
        </authorList>
    </citation>
    <scope>NUCLEOTIDE SEQUENCE [LARGE SCALE GENOMIC DNA]</scope>
    <source>
        <strain evidence="10">DSM 19116</strain>
    </source>
</reference>
<comment type="caution">
    <text evidence="9">The sequence shown here is derived from an EMBL/GenBank/DDBJ whole genome shotgun (WGS) entry which is preliminary data.</text>
</comment>
<feature type="transmembrane region" description="Helical" evidence="7">
    <location>
        <begin position="166"/>
        <end position="186"/>
    </location>
</feature>
<feature type="transmembrane region" description="Helical" evidence="7">
    <location>
        <begin position="115"/>
        <end position="136"/>
    </location>
</feature>
<dbReference type="GO" id="GO:0022857">
    <property type="term" value="F:transmembrane transporter activity"/>
    <property type="evidence" value="ECO:0007669"/>
    <property type="project" value="InterPro"/>
</dbReference>
<keyword evidence="5 7" id="KW-0472">Membrane</keyword>
<keyword evidence="10" id="KW-1185">Reference proteome</keyword>
<dbReference type="GO" id="GO:0005886">
    <property type="term" value="C:plasma membrane"/>
    <property type="evidence" value="ECO:0007669"/>
    <property type="project" value="UniProtKB-SubCell"/>
</dbReference>
<dbReference type="InterPro" id="IPR050539">
    <property type="entry name" value="ThrE_Dicarb/AminoAcid_Exp"/>
</dbReference>
<evidence type="ECO:0000256" key="3">
    <source>
        <dbReference type="ARBA" id="ARBA00022692"/>
    </source>
</evidence>